<gene>
    <name evidence="4" type="ORF">ACFPYJ_32735</name>
</gene>
<sequence>MLKGIPRIISPKLMKTLMEMGHGDEIIFADGNFPAAACAKRLIRSDGHLITELLKAIIPYFPLDKSVDHPVIVMSLLPGDKEPEVWGEYRGIIKKHNDSFADFEYVERFSFYERSKNAFAVVATSDQSFKGNMILKKGVVRD</sequence>
<keyword evidence="5" id="KW-1185">Reference proteome</keyword>
<proteinExistence type="predicted"/>
<evidence type="ECO:0000256" key="2">
    <source>
        <dbReference type="ARBA" id="ARBA00023235"/>
    </source>
</evidence>
<keyword evidence="2" id="KW-0413">Isomerase</keyword>
<comment type="caution">
    <text evidence="4">The sequence shown here is derived from an EMBL/GenBank/DDBJ whole genome shotgun (WGS) entry which is preliminary data.</text>
</comment>
<evidence type="ECO:0000313" key="5">
    <source>
        <dbReference type="Proteomes" id="UP001596047"/>
    </source>
</evidence>
<protein>
    <submittedName>
        <fullName evidence="4">RbsD/FucU family protein</fullName>
    </submittedName>
</protein>
<evidence type="ECO:0000313" key="4">
    <source>
        <dbReference type="EMBL" id="MFC5653797.1"/>
    </source>
</evidence>
<dbReference type="InterPro" id="IPR023750">
    <property type="entry name" value="RbsD-like_sf"/>
</dbReference>
<reference evidence="5" key="1">
    <citation type="journal article" date="2019" name="Int. J. Syst. Evol. Microbiol.">
        <title>The Global Catalogue of Microorganisms (GCM) 10K type strain sequencing project: providing services to taxonomists for standard genome sequencing and annotation.</title>
        <authorList>
            <consortium name="The Broad Institute Genomics Platform"/>
            <consortium name="The Broad Institute Genome Sequencing Center for Infectious Disease"/>
            <person name="Wu L."/>
            <person name="Ma J."/>
        </authorList>
    </citation>
    <scope>NUCLEOTIDE SEQUENCE [LARGE SCALE GENOMIC DNA]</scope>
    <source>
        <strain evidence="5">CGMCC 1.3240</strain>
    </source>
</reference>
<comment type="catalytic activity">
    <reaction evidence="3">
        <text>alpha-L-fucose = beta-L-fucose</text>
        <dbReference type="Rhea" id="RHEA:25580"/>
        <dbReference type="ChEBI" id="CHEBI:42548"/>
        <dbReference type="ChEBI" id="CHEBI:42589"/>
        <dbReference type="EC" id="5.1.3.29"/>
    </reaction>
</comment>
<organism evidence="4 5">
    <name type="scientific">Paenibacillus solisilvae</name>
    <dbReference type="NCBI Taxonomy" id="2486751"/>
    <lineage>
        <taxon>Bacteria</taxon>
        <taxon>Bacillati</taxon>
        <taxon>Bacillota</taxon>
        <taxon>Bacilli</taxon>
        <taxon>Bacillales</taxon>
        <taxon>Paenibacillaceae</taxon>
        <taxon>Paenibacillus</taxon>
    </lineage>
</organism>
<dbReference type="InterPro" id="IPR050443">
    <property type="entry name" value="RbsD/FucU_mutarotase"/>
</dbReference>
<dbReference type="RefSeq" id="WP_379192719.1">
    <property type="nucleotide sequence ID" value="NZ_JBHSOW010000137.1"/>
</dbReference>
<comment type="catalytic activity">
    <reaction evidence="1">
        <text>beta-D-ribopyranose = beta-D-ribofuranose</text>
        <dbReference type="Rhea" id="RHEA:25432"/>
        <dbReference type="ChEBI" id="CHEBI:27476"/>
        <dbReference type="ChEBI" id="CHEBI:47002"/>
        <dbReference type="EC" id="5.4.99.62"/>
    </reaction>
</comment>
<evidence type="ECO:0000256" key="1">
    <source>
        <dbReference type="ARBA" id="ARBA00000223"/>
    </source>
</evidence>
<dbReference type="PANTHER" id="PTHR31690">
    <property type="entry name" value="FUCOSE MUTAROTASE"/>
    <property type="match status" value="1"/>
</dbReference>
<dbReference type="Pfam" id="PF05025">
    <property type="entry name" value="RbsD_FucU"/>
    <property type="match status" value="1"/>
</dbReference>
<dbReference type="Proteomes" id="UP001596047">
    <property type="component" value="Unassembled WGS sequence"/>
</dbReference>
<dbReference type="Gene3D" id="3.40.1650.10">
    <property type="entry name" value="RbsD-like domain"/>
    <property type="match status" value="1"/>
</dbReference>
<evidence type="ECO:0000256" key="3">
    <source>
        <dbReference type="ARBA" id="ARBA00036324"/>
    </source>
</evidence>
<dbReference type="PANTHER" id="PTHR31690:SF4">
    <property type="entry name" value="FUCOSE MUTAROTASE"/>
    <property type="match status" value="1"/>
</dbReference>
<dbReference type="SUPFAM" id="SSF102546">
    <property type="entry name" value="RbsD-like"/>
    <property type="match status" value="1"/>
</dbReference>
<name>A0ABW0W6R6_9BACL</name>
<dbReference type="EMBL" id="JBHSOW010000137">
    <property type="protein sequence ID" value="MFC5653797.1"/>
    <property type="molecule type" value="Genomic_DNA"/>
</dbReference>
<dbReference type="InterPro" id="IPR007721">
    <property type="entry name" value="RbsD_FucU"/>
</dbReference>
<accession>A0ABW0W6R6</accession>